<dbReference type="STRING" id="215637.A0A4P9ZQK2"/>
<dbReference type="GO" id="GO:0031048">
    <property type="term" value="P:regulatory ncRNA-mediated heterochromatin formation"/>
    <property type="evidence" value="ECO:0007669"/>
    <property type="project" value="TreeGrafter"/>
</dbReference>
<dbReference type="PANTHER" id="PTHR21357:SF4">
    <property type="entry name" value="FAM172 FAMILY PROTEIN HOMOLOG CG10038"/>
    <property type="match status" value="1"/>
</dbReference>
<dbReference type="GO" id="GO:0035197">
    <property type="term" value="F:siRNA binding"/>
    <property type="evidence" value="ECO:0007669"/>
    <property type="project" value="TreeGrafter"/>
</dbReference>
<keyword evidence="3" id="KW-1185">Reference proteome</keyword>
<evidence type="ECO:0000313" key="2">
    <source>
        <dbReference type="EMBL" id="RKP35693.1"/>
    </source>
</evidence>
<dbReference type="GO" id="GO:0005634">
    <property type="term" value="C:nucleus"/>
    <property type="evidence" value="ECO:0007669"/>
    <property type="project" value="TreeGrafter"/>
</dbReference>
<dbReference type="InterPro" id="IPR053858">
    <property type="entry name" value="Arb2_dom"/>
</dbReference>
<protein>
    <recommendedName>
        <fullName evidence="1">Arb2 domain-containing protein</fullName>
    </recommendedName>
</protein>
<sequence length="294" mass="32978">MYVPKRLFQPQTRGPSTATLADFGLLRSPTGQFLTMEGKPYNYKQSQRDEPYNEGRFSELVAVVARLVKKELRETCRLQVQTIPVDAGPLEPQCSVLHSPAAFTTTGKLLIIVSSGREFQGIWNRSVLIKEGMQARQAGYEVLLLNMNENIYVNGESTVDVPETARFASIRESDFPDQHLAYVMRALISEDGSRLLLEYLGQEDSADLLQRIKHLAMIESTHSWSETNSEELATWLNQHAANWILRDAANAQPLDADGLVQSQCPNFAIQAGLETYHRGHLPALARDQIFAFLS</sequence>
<evidence type="ECO:0000313" key="3">
    <source>
        <dbReference type="Proteomes" id="UP000268162"/>
    </source>
</evidence>
<proteinExistence type="predicted"/>
<dbReference type="EMBL" id="ML002810">
    <property type="protein sequence ID" value="RKP35693.1"/>
    <property type="molecule type" value="Genomic_DNA"/>
</dbReference>
<dbReference type="Proteomes" id="UP000268162">
    <property type="component" value="Unassembled WGS sequence"/>
</dbReference>
<dbReference type="AlphaFoldDB" id="A0A4P9ZQK2"/>
<dbReference type="InterPro" id="IPR048263">
    <property type="entry name" value="Arb2"/>
</dbReference>
<dbReference type="Pfam" id="PF22749">
    <property type="entry name" value="Arb2"/>
    <property type="match status" value="1"/>
</dbReference>
<reference evidence="3" key="1">
    <citation type="journal article" date="2018" name="Nat. Microbiol.">
        <title>Leveraging single-cell genomics to expand the fungal tree of life.</title>
        <authorList>
            <person name="Ahrendt S.R."/>
            <person name="Quandt C.A."/>
            <person name="Ciobanu D."/>
            <person name="Clum A."/>
            <person name="Salamov A."/>
            <person name="Andreopoulos B."/>
            <person name="Cheng J.F."/>
            <person name="Woyke T."/>
            <person name="Pelin A."/>
            <person name="Henrissat B."/>
            <person name="Reynolds N.K."/>
            <person name="Benny G.L."/>
            <person name="Smith M.E."/>
            <person name="James T.Y."/>
            <person name="Grigoriev I.V."/>
        </authorList>
    </citation>
    <scope>NUCLEOTIDE SEQUENCE [LARGE SCALE GENOMIC DNA]</scope>
    <source>
        <strain evidence="3">RSA 468</strain>
    </source>
</reference>
<name>A0A4P9ZQK2_9FUNG</name>
<gene>
    <name evidence="2" type="ORF">BJ085DRAFT_38378</name>
</gene>
<feature type="domain" description="Arb2" evidence="1">
    <location>
        <begin position="19"/>
        <end position="247"/>
    </location>
</feature>
<accession>A0A4P9ZQK2</accession>
<dbReference type="PANTHER" id="PTHR21357">
    <property type="entry name" value="FAM172 FAMILY PROTEIN HOMOLOG CG10038"/>
    <property type="match status" value="1"/>
</dbReference>
<evidence type="ECO:0000259" key="1">
    <source>
        <dbReference type="Pfam" id="PF22749"/>
    </source>
</evidence>
<organism evidence="2 3">
    <name type="scientific">Dimargaris cristalligena</name>
    <dbReference type="NCBI Taxonomy" id="215637"/>
    <lineage>
        <taxon>Eukaryota</taxon>
        <taxon>Fungi</taxon>
        <taxon>Fungi incertae sedis</taxon>
        <taxon>Zoopagomycota</taxon>
        <taxon>Kickxellomycotina</taxon>
        <taxon>Dimargaritomycetes</taxon>
        <taxon>Dimargaritales</taxon>
        <taxon>Dimargaritaceae</taxon>
        <taxon>Dimargaris</taxon>
    </lineage>
</organism>